<evidence type="ECO:0000259" key="2">
    <source>
        <dbReference type="Pfam" id="PF00109"/>
    </source>
</evidence>
<evidence type="ECO:0000313" key="3">
    <source>
        <dbReference type="EMBL" id="OYR18909.1"/>
    </source>
</evidence>
<dbReference type="PANTHER" id="PTHR11712:SF336">
    <property type="entry name" value="3-OXOACYL-[ACYL-CARRIER-PROTEIN] SYNTHASE, MITOCHONDRIAL"/>
    <property type="match status" value="1"/>
</dbReference>
<dbReference type="RefSeq" id="WP_094507320.1">
    <property type="nucleotide sequence ID" value="NZ_JBHEEK010000002.1"/>
</dbReference>
<sequence length="397" mass="41881">MQSNKVVITGIGIISSLGEGGEAHWNAFSTADGQPRLEKQAFAPYTVHPLGEVDWGLQIPKRGDQRQMETWQRLGTYAAGLALEDAGIKDDEALCTSMDMIVGAGGGERDITVDMQILEEGRTYSDQDNERGKMLNEKLSTELRPTLFLAQLSNLLAGNISIVHKVTGSSRTFMGEEGSGISAIETAAARIRSGQSTHALVGGSYNAEHFDMILGHELGGLLAHDGWSELWAREGQAGGGMISGSGGVFLVLESAEHAQKRGARAYAEIAQIESAQINRDKDDLAKAVRELVLAANGGANPDYVVSGASGAHAATSAEKAVLDEISTAYRGISGLTGHLREAQFPLALALAAISVWKGEAFASRDPSENVVDKAINEAIVTTIGATRAEGAAKLVRA</sequence>
<comment type="caution">
    <text evidence="3">The sequence shown here is derived from an EMBL/GenBank/DDBJ whole genome shotgun (WGS) entry which is preliminary data.</text>
</comment>
<dbReference type="GO" id="GO:0004315">
    <property type="term" value="F:3-oxoacyl-[acyl-carrier-protein] synthase activity"/>
    <property type="evidence" value="ECO:0007669"/>
    <property type="project" value="TreeGrafter"/>
</dbReference>
<gene>
    <name evidence="3" type="ORF">CEV31_2249</name>
</gene>
<dbReference type="Proteomes" id="UP000215590">
    <property type="component" value="Unassembled WGS sequence"/>
</dbReference>
<dbReference type="OrthoDB" id="9808685at2"/>
<accession>A0A256FVN6</accession>
<proteinExistence type="predicted"/>
<dbReference type="NCBIfam" id="NF005084">
    <property type="entry name" value="PRK06519.1"/>
    <property type="match status" value="1"/>
</dbReference>
<dbReference type="InterPro" id="IPR016039">
    <property type="entry name" value="Thiolase-like"/>
</dbReference>
<organism evidence="3 4">
    <name type="scientific">Brucella thiophenivorans</name>
    <dbReference type="NCBI Taxonomy" id="571255"/>
    <lineage>
        <taxon>Bacteria</taxon>
        <taxon>Pseudomonadati</taxon>
        <taxon>Pseudomonadota</taxon>
        <taxon>Alphaproteobacteria</taxon>
        <taxon>Hyphomicrobiales</taxon>
        <taxon>Brucellaceae</taxon>
        <taxon>Brucella/Ochrobactrum group</taxon>
        <taxon>Brucella</taxon>
    </lineage>
</organism>
<reference evidence="3 4" key="1">
    <citation type="submission" date="2017-07" db="EMBL/GenBank/DDBJ databases">
        <title>Phylogenetic study on the rhizospheric bacterium Ochrobactrum sp. A44.</title>
        <authorList>
            <person name="Krzyzanowska D.M."/>
            <person name="Ossowicki A."/>
            <person name="Rajewska M."/>
            <person name="Maciag T."/>
            <person name="Kaczynski Z."/>
            <person name="Czerwicka M."/>
            <person name="Jafra S."/>
        </authorList>
    </citation>
    <scope>NUCLEOTIDE SEQUENCE [LARGE SCALE GENOMIC DNA]</scope>
    <source>
        <strain evidence="3 4">DSM 7216</strain>
    </source>
</reference>
<dbReference type="Pfam" id="PF00109">
    <property type="entry name" value="ketoacyl-synt"/>
    <property type="match status" value="1"/>
</dbReference>
<dbReference type="AlphaFoldDB" id="A0A256FVN6"/>
<name>A0A256FVN6_9HYPH</name>
<keyword evidence="1" id="KW-0808">Transferase</keyword>
<evidence type="ECO:0000313" key="4">
    <source>
        <dbReference type="Proteomes" id="UP000215590"/>
    </source>
</evidence>
<dbReference type="Gene3D" id="3.40.47.10">
    <property type="match status" value="1"/>
</dbReference>
<evidence type="ECO:0000256" key="1">
    <source>
        <dbReference type="ARBA" id="ARBA00022679"/>
    </source>
</evidence>
<protein>
    <submittedName>
        <fullName evidence="3">Beta-ketoacyl synthase, N-terminal domain protein</fullName>
    </submittedName>
</protein>
<dbReference type="InterPro" id="IPR000794">
    <property type="entry name" value="Beta-ketoacyl_synthase"/>
</dbReference>
<dbReference type="PANTHER" id="PTHR11712">
    <property type="entry name" value="POLYKETIDE SYNTHASE-RELATED"/>
    <property type="match status" value="1"/>
</dbReference>
<dbReference type="InterPro" id="IPR014030">
    <property type="entry name" value="Ketoacyl_synth_N"/>
</dbReference>
<keyword evidence="4" id="KW-1185">Reference proteome</keyword>
<dbReference type="EMBL" id="NNRJ01000019">
    <property type="protein sequence ID" value="OYR18909.1"/>
    <property type="molecule type" value="Genomic_DNA"/>
</dbReference>
<feature type="domain" description="Beta-ketoacyl synthase-like N-terminal" evidence="2">
    <location>
        <begin position="4"/>
        <end position="258"/>
    </location>
</feature>
<dbReference type="SUPFAM" id="SSF53901">
    <property type="entry name" value="Thiolase-like"/>
    <property type="match status" value="2"/>
</dbReference>
<dbReference type="GO" id="GO:0006633">
    <property type="term" value="P:fatty acid biosynthetic process"/>
    <property type="evidence" value="ECO:0007669"/>
    <property type="project" value="TreeGrafter"/>
</dbReference>